<gene>
    <name evidence="1" type="ORF">ElP_34070</name>
</gene>
<organism evidence="1 2">
    <name type="scientific">Tautonia plasticadhaerens</name>
    <dbReference type="NCBI Taxonomy" id="2527974"/>
    <lineage>
        <taxon>Bacteria</taxon>
        <taxon>Pseudomonadati</taxon>
        <taxon>Planctomycetota</taxon>
        <taxon>Planctomycetia</taxon>
        <taxon>Isosphaerales</taxon>
        <taxon>Isosphaeraceae</taxon>
        <taxon>Tautonia</taxon>
    </lineage>
</organism>
<reference evidence="1 2" key="1">
    <citation type="submission" date="2019-02" db="EMBL/GenBank/DDBJ databases">
        <title>Deep-cultivation of Planctomycetes and their phenomic and genomic characterization uncovers novel biology.</title>
        <authorList>
            <person name="Wiegand S."/>
            <person name="Jogler M."/>
            <person name="Boedeker C."/>
            <person name="Pinto D."/>
            <person name="Vollmers J."/>
            <person name="Rivas-Marin E."/>
            <person name="Kohn T."/>
            <person name="Peeters S.H."/>
            <person name="Heuer A."/>
            <person name="Rast P."/>
            <person name="Oberbeckmann S."/>
            <person name="Bunk B."/>
            <person name="Jeske O."/>
            <person name="Meyerdierks A."/>
            <person name="Storesund J.E."/>
            <person name="Kallscheuer N."/>
            <person name="Luecker S."/>
            <person name="Lage O.M."/>
            <person name="Pohl T."/>
            <person name="Merkel B.J."/>
            <person name="Hornburger P."/>
            <person name="Mueller R.-W."/>
            <person name="Bruemmer F."/>
            <person name="Labrenz M."/>
            <person name="Spormann A.M."/>
            <person name="Op den Camp H."/>
            <person name="Overmann J."/>
            <person name="Amann R."/>
            <person name="Jetten M.S.M."/>
            <person name="Mascher T."/>
            <person name="Medema M.H."/>
            <person name="Devos D.P."/>
            <person name="Kaster A.-K."/>
            <person name="Ovreas L."/>
            <person name="Rohde M."/>
            <person name="Galperin M.Y."/>
            <person name="Jogler C."/>
        </authorList>
    </citation>
    <scope>NUCLEOTIDE SEQUENCE [LARGE SCALE GENOMIC DNA]</scope>
    <source>
        <strain evidence="1 2">ElP</strain>
    </source>
</reference>
<proteinExistence type="predicted"/>
<protein>
    <submittedName>
        <fullName evidence="1">Uncharacterized protein</fullName>
    </submittedName>
</protein>
<keyword evidence="2" id="KW-1185">Reference proteome</keyword>
<dbReference type="KEGG" id="tpla:ElP_34070"/>
<dbReference type="Proteomes" id="UP000317835">
    <property type="component" value="Chromosome"/>
</dbReference>
<accession>A0A518H3S2</accession>
<dbReference type="EMBL" id="CP036426">
    <property type="protein sequence ID" value="QDV35504.1"/>
    <property type="molecule type" value="Genomic_DNA"/>
</dbReference>
<name>A0A518H3S2_9BACT</name>
<sequence>MKRKGRGAETVLSLRAWTYTAGPWERFWAKLNGEGFPAAQGPTAAYYHIIPR</sequence>
<dbReference type="AlphaFoldDB" id="A0A518H3S2"/>
<evidence type="ECO:0000313" key="1">
    <source>
        <dbReference type="EMBL" id="QDV35504.1"/>
    </source>
</evidence>
<evidence type="ECO:0000313" key="2">
    <source>
        <dbReference type="Proteomes" id="UP000317835"/>
    </source>
</evidence>